<name>A0A9N7VBZ0_PLEPL</name>
<protein>
    <submittedName>
        <fullName evidence="2">Uncharacterized protein</fullName>
    </submittedName>
</protein>
<evidence type="ECO:0000313" key="3">
    <source>
        <dbReference type="Proteomes" id="UP001153269"/>
    </source>
</evidence>
<keyword evidence="3" id="KW-1185">Reference proteome</keyword>
<proteinExistence type="predicted"/>
<sequence length="73" mass="8786">MHGEGQIGSLKRTTEFVHREPTERIPHQRPYIINCFSSSTGLWFWRGKREEGSGAGGWRWMWRRDRTKKRRRG</sequence>
<dbReference type="AlphaFoldDB" id="A0A9N7VBZ0"/>
<dbReference type="EMBL" id="CADEAL010003917">
    <property type="protein sequence ID" value="CAB1446503.1"/>
    <property type="molecule type" value="Genomic_DNA"/>
</dbReference>
<feature type="region of interest" description="Disordered" evidence="1">
    <location>
        <begin position="1"/>
        <end position="21"/>
    </location>
</feature>
<comment type="caution">
    <text evidence="2">The sequence shown here is derived from an EMBL/GenBank/DDBJ whole genome shotgun (WGS) entry which is preliminary data.</text>
</comment>
<dbReference type="Proteomes" id="UP001153269">
    <property type="component" value="Unassembled WGS sequence"/>
</dbReference>
<accession>A0A9N7VBZ0</accession>
<gene>
    <name evidence="2" type="ORF">PLEPLA_LOCUS34229</name>
</gene>
<reference evidence="2" key="1">
    <citation type="submission" date="2020-03" db="EMBL/GenBank/DDBJ databases">
        <authorList>
            <person name="Weist P."/>
        </authorList>
    </citation>
    <scope>NUCLEOTIDE SEQUENCE</scope>
</reference>
<organism evidence="2 3">
    <name type="scientific">Pleuronectes platessa</name>
    <name type="common">European plaice</name>
    <dbReference type="NCBI Taxonomy" id="8262"/>
    <lineage>
        <taxon>Eukaryota</taxon>
        <taxon>Metazoa</taxon>
        <taxon>Chordata</taxon>
        <taxon>Craniata</taxon>
        <taxon>Vertebrata</taxon>
        <taxon>Euteleostomi</taxon>
        <taxon>Actinopterygii</taxon>
        <taxon>Neopterygii</taxon>
        <taxon>Teleostei</taxon>
        <taxon>Neoteleostei</taxon>
        <taxon>Acanthomorphata</taxon>
        <taxon>Carangaria</taxon>
        <taxon>Pleuronectiformes</taxon>
        <taxon>Pleuronectoidei</taxon>
        <taxon>Pleuronectidae</taxon>
        <taxon>Pleuronectes</taxon>
    </lineage>
</organism>
<feature type="compositionally biased region" description="Basic and acidic residues" evidence="1">
    <location>
        <begin position="12"/>
        <end position="21"/>
    </location>
</feature>
<evidence type="ECO:0000313" key="2">
    <source>
        <dbReference type="EMBL" id="CAB1446503.1"/>
    </source>
</evidence>
<evidence type="ECO:0000256" key="1">
    <source>
        <dbReference type="SAM" id="MobiDB-lite"/>
    </source>
</evidence>